<comment type="caution">
    <text evidence="5">The sequence shown here is derived from an EMBL/GenBank/DDBJ whole genome shotgun (WGS) entry which is preliminary data.</text>
</comment>
<evidence type="ECO:0000256" key="1">
    <source>
        <dbReference type="ARBA" id="ARBA00022884"/>
    </source>
</evidence>
<proteinExistence type="predicted"/>
<dbReference type="GO" id="GO:0003729">
    <property type="term" value="F:mRNA binding"/>
    <property type="evidence" value="ECO:0007669"/>
    <property type="project" value="TreeGrafter"/>
</dbReference>
<dbReference type="PROSITE" id="PS50102">
    <property type="entry name" value="RRM"/>
    <property type="match status" value="2"/>
</dbReference>
<dbReference type="InterPro" id="IPR035979">
    <property type="entry name" value="RBD_domain_sf"/>
</dbReference>
<evidence type="ECO:0000313" key="6">
    <source>
        <dbReference type="Proteomes" id="UP000324632"/>
    </source>
</evidence>
<dbReference type="Proteomes" id="UP000324632">
    <property type="component" value="Chromosome 19"/>
</dbReference>
<dbReference type="AlphaFoldDB" id="A0A5A9NG02"/>
<accession>A0A5A9NG02</accession>
<sequence>MQKSNKSRGAGQAGDYTVGQVSGTFSSEKRQTGALSSLFSTSSSSSASASTLIFVPAPKIDPQAAPATSETPVKSEHQISQKKKLSKLISAGEKNLQDRECALQNADDDGQKIKKVKRKRVEADEEETERPNKRNKKNMAEERIKLKRTVFVGNLPPSCSKKDLMCVFVEAGAVETVRFRSVFREDPTMSRKLAAIQRKVHPKKQNINAYVVFKEEQAVAGALKWNGWEIQKGFHIRVDRVSQHQPHDHKRSIFVGNLPYDVVELPLRQYFEECGEVQAVRLVRDKDSGIGKGFGYILFESPDSVMLALKLDGSTLLDRKIRVKRSVKKEKVQKDAQGRPSVRKPAAGSDKRATGKGNRPSAGGFKGVKQKGQDHPGGRNVQTKASFKGEMTDPTAKKNKGQKKKFKSNKKKNSSYI</sequence>
<dbReference type="Gene3D" id="3.30.70.330">
    <property type="match status" value="2"/>
</dbReference>
<protein>
    <submittedName>
        <fullName evidence="5">RNA-binding protein 34</fullName>
    </submittedName>
</protein>
<reference evidence="5 6" key="1">
    <citation type="journal article" date="2019" name="Mol. Ecol. Resour.">
        <title>Chromosome-level genome assembly of Triplophysa tibetana, a fish adapted to the harsh high-altitude environment of the Tibetan Plateau.</title>
        <authorList>
            <person name="Yang X."/>
            <person name="Liu H."/>
            <person name="Ma Z."/>
            <person name="Zou Y."/>
            <person name="Zou M."/>
            <person name="Mao Y."/>
            <person name="Li X."/>
            <person name="Wang H."/>
            <person name="Chen T."/>
            <person name="Wang W."/>
            <person name="Yang R."/>
        </authorList>
    </citation>
    <scope>NUCLEOTIDE SEQUENCE [LARGE SCALE GENOMIC DNA]</scope>
    <source>
        <strain evidence="5">TTIB1903HZAU</strain>
        <tissue evidence="5">Muscle</tissue>
    </source>
</reference>
<feature type="region of interest" description="Disordered" evidence="3">
    <location>
        <begin position="114"/>
        <end position="138"/>
    </location>
</feature>
<dbReference type="InterPro" id="IPR050502">
    <property type="entry name" value="Euk_RNA-bind_prot"/>
</dbReference>
<dbReference type="InterPro" id="IPR034221">
    <property type="entry name" value="RBM34_RRM2"/>
</dbReference>
<feature type="compositionally biased region" description="Basic residues" evidence="3">
    <location>
        <begin position="397"/>
        <end position="417"/>
    </location>
</feature>
<dbReference type="SUPFAM" id="SSF54928">
    <property type="entry name" value="RNA-binding domain, RBD"/>
    <property type="match status" value="2"/>
</dbReference>
<dbReference type="CDD" id="cd12394">
    <property type="entry name" value="RRM1_RBM34"/>
    <property type="match status" value="1"/>
</dbReference>
<name>A0A5A9NG02_9TELE</name>
<dbReference type="InterPro" id="IPR012677">
    <property type="entry name" value="Nucleotide-bd_a/b_plait_sf"/>
</dbReference>
<dbReference type="InterPro" id="IPR000504">
    <property type="entry name" value="RRM_dom"/>
</dbReference>
<dbReference type="Pfam" id="PF00076">
    <property type="entry name" value="RRM_1"/>
    <property type="match status" value="1"/>
</dbReference>
<evidence type="ECO:0000256" key="2">
    <source>
        <dbReference type="PROSITE-ProRule" id="PRU00176"/>
    </source>
</evidence>
<evidence type="ECO:0000259" key="4">
    <source>
        <dbReference type="PROSITE" id="PS50102"/>
    </source>
</evidence>
<dbReference type="SMART" id="SM00360">
    <property type="entry name" value="RRM"/>
    <property type="match status" value="2"/>
</dbReference>
<keyword evidence="1 2" id="KW-0694">RNA-binding</keyword>
<gene>
    <name evidence="5" type="ORF">E1301_Tti021037</name>
</gene>
<dbReference type="PANTHER" id="PTHR48025">
    <property type="entry name" value="OS02G0815200 PROTEIN"/>
    <property type="match status" value="1"/>
</dbReference>
<keyword evidence="6" id="KW-1185">Reference proteome</keyword>
<feature type="region of interest" description="Disordered" evidence="3">
    <location>
        <begin position="1"/>
        <end position="20"/>
    </location>
</feature>
<feature type="region of interest" description="Disordered" evidence="3">
    <location>
        <begin position="62"/>
        <end position="81"/>
    </location>
</feature>
<dbReference type="EMBL" id="SOYY01000019">
    <property type="protein sequence ID" value="KAA0707377.1"/>
    <property type="molecule type" value="Genomic_DNA"/>
</dbReference>
<dbReference type="CDD" id="cd12395">
    <property type="entry name" value="RRM2_RBM34"/>
    <property type="match status" value="1"/>
</dbReference>
<dbReference type="PANTHER" id="PTHR48025:SF1">
    <property type="entry name" value="RRM DOMAIN-CONTAINING PROTEIN"/>
    <property type="match status" value="1"/>
</dbReference>
<feature type="domain" description="RRM" evidence="4">
    <location>
        <begin position="251"/>
        <end position="328"/>
    </location>
</feature>
<feature type="domain" description="RRM" evidence="4">
    <location>
        <begin position="148"/>
        <end position="243"/>
    </location>
</feature>
<evidence type="ECO:0000313" key="5">
    <source>
        <dbReference type="EMBL" id="KAA0707377.1"/>
    </source>
</evidence>
<organism evidence="5 6">
    <name type="scientific">Triplophysa tibetana</name>
    <dbReference type="NCBI Taxonomy" id="1572043"/>
    <lineage>
        <taxon>Eukaryota</taxon>
        <taxon>Metazoa</taxon>
        <taxon>Chordata</taxon>
        <taxon>Craniata</taxon>
        <taxon>Vertebrata</taxon>
        <taxon>Euteleostomi</taxon>
        <taxon>Actinopterygii</taxon>
        <taxon>Neopterygii</taxon>
        <taxon>Teleostei</taxon>
        <taxon>Ostariophysi</taxon>
        <taxon>Cypriniformes</taxon>
        <taxon>Nemacheilidae</taxon>
        <taxon>Triplophysa</taxon>
    </lineage>
</organism>
<evidence type="ECO:0000256" key="3">
    <source>
        <dbReference type="SAM" id="MobiDB-lite"/>
    </source>
</evidence>
<feature type="region of interest" description="Disordered" evidence="3">
    <location>
        <begin position="327"/>
        <end position="417"/>
    </location>
</feature>